<reference evidence="1 2" key="1">
    <citation type="submission" date="2019-10" db="EMBL/GenBank/DDBJ databases">
        <title>Rubrobacter sp nov SCSIO 52915 isolated from a deep-sea sediment in the South China Sea.</title>
        <authorList>
            <person name="Chen R.W."/>
        </authorList>
    </citation>
    <scope>NUCLEOTIDE SEQUENCE [LARGE SCALE GENOMIC DNA]</scope>
    <source>
        <strain evidence="1 2">SCSIO 52915</strain>
        <plasmid evidence="1 2">unnamed1</plasmid>
    </source>
</reference>
<accession>A0A6G8Q3V1</accession>
<dbReference type="RefSeq" id="WP_166398850.1">
    <property type="nucleotide sequence ID" value="NZ_CP045122.1"/>
</dbReference>
<evidence type="ECO:0000313" key="1">
    <source>
        <dbReference type="EMBL" id="QIN81136.1"/>
    </source>
</evidence>
<dbReference type="AlphaFoldDB" id="A0A6G8Q3V1"/>
<dbReference type="KEGG" id="rmar:GBA65_22140"/>
<name>A0A6G8Q3V1_9ACTN</name>
<organism evidence="1 2">
    <name type="scientific">Rubrobacter marinus</name>
    <dbReference type="NCBI Taxonomy" id="2653852"/>
    <lineage>
        <taxon>Bacteria</taxon>
        <taxon>Bacillati</taxon>
        <taxon>Actinomycetota</taxon>
        <taxon>Rubrobacteria</taxon>
        <taxon>Rubrobacterales</taxon>
        <taxon>Rubrobacteraceae</taxon>
        <taxon>Rubrobacter</taxon>
    </lineage>
</organism>
<protein>
    <submittedName>
        <fullName evidence="1">Uncharacterized protein</fullName>
    </submittedName>
</protein>
<geneLocation type="plasmid" evidence="1 2">
    <name>unnamed1</name>
</geneLocation>
<dbReference type="Proteomes" id="UP000502706">
    <property type="component" value="Plasmid unnamed1"/>
</dbReference>
<evidence type="ECO:0000313" key="2">
    <source>
        <dbReference type="Proteomes" id="UP000502706"/>
    </source>
</evidence>
<dbReference type="EMBL" id="CP045122">
    <property type="protein sequence ID" value="QIN81136.1"/>
    <property type="molecule type" value="Genomic_DNA"/>
</dbReference>
<gene>
    <name evidence="1" type="ORF">GBA65_22140</name>
</gene>
<keyword evidence="2" id="KW-1185">Reference proteome</keyword>
<sequence length="84" mass="8828">MTETTQGTKCAETFAEGVALWERFENLAPEEVEELLDSLEAEDASSGASGFGLVVGGPLGHDTGEVSGFLDAELYCAALWEEAA</sequence>
<proteinExistence type="predicted"/>
<keyword evidence="1" id="KW-0614">Plasmid</keyword>